<keyword evidence="3" id="KW-1185">Reference proteome</keyword>
<dbReference type="AlphaFoldDB" id="A0A3Q2XK59"/>
<reference evidence="2" key="1">
    <citation type="submission" date="2025-08" db="UniProtKB">
        <authorList>
            <consortium name="Ensembl"/>
        </authorList>
    </citation>
    <scope>IDENTIFICATION</scope>
</reference>
<evidence type="ECO:0000313" key="2">
    <source>
        <dbReference type="Ensembl" id="ENSHCOP00000004272.1"/>
    </source>
</evidence>
<evidence type="ECO:0000313" key="3">
    <source>
        <dbReference type="Proteomes" id="UP000264820"/>
    </source>
</evidence>
<organism evidence="2 3">
    <name type="scientific">Hippocampus comes</name>
    <name type="common">Tiger tail seahorse</name>
    <dbReference type="NCBI Taxonomy" id="109280"/>
    <lineage>
        <taxon>Eukaryota</taxon>
        <taxon>Metazoa</taxon>
        <taxon>Chordata</taxon>
        <taxon>Craniata</taxon>
        <taxon>Vertebrata</taxon>
        <taxon>Euteleostomi</taxon>
        <taxon>Actinopterygii</taxon>
        <taxon>Neopterygii</taxon>
        <taxon>Teleostei</taxon>
        <taxon>Neoteleostei</taxon>
        <taxon>Acanthomorphata</taxon>
        <taxon>Syngnathiaria</taxon>
        <taxon>Syngnathiformes</taxon>
        <taxon>Syngnathoidei</taxon>
        <taxon>Syngnathidae</taxon>
        <taxon>Hippocampus</taxon>
    </lineage>
</organism>
<protein>
    <submittedName>
        <fullName evidence="2">ATRX chromatin remodeler</fullName>
    </submittedName>
</protein>
<accession>A0A3Q2XK59</accession>
<dbReference type="Ensembl" id="ENSHCOT00000007324.1">
    <property type="protein sequence ID" value="ENSHCOP00000004272.1"/>
    <property type="gene ID" value="ENSHCOG00000005865.1"/>
</dbReference>
<evidence type="ECO:0000256" key="1">
    <source>
        <dbReference type="SAM" id="MobiDB-lite"/>
    </source>
</evidence>
<name>A0A3Q2XK59_HIPCM</name>
<reference evidence="2" key="2">
    <citation type="submission" date="2025-09" db="UniProtKB">
        <authorList>
            <consortium name="Ensembl"/>
        </authorList>
    </citation>
    <scope>IDENTIFICATION</scope>
</reference>
<sequence length="180" mass="20493">MLPQVEEFKYLGVLLTSEGRREREIDRRIEFRGMELQNGDKGQRQVRKSRNAEHPVVKTEDDELDEPAVTHSKSQEGHADQHDVKQHVEPEEEQAEPLCNKLGGAPDEETEKEPHKEPLLSPGETSLDHDIMSVPPSVPEELFQMVESLADPHMLFLIKSPGLHLHSTCFPSISGWNDKY</sequence>
<feature type="compositionally biased region" description="Basic and acidic residues" evidence="1">
    <location>
        <begin position="73"/>
        <end position="89"/>
    </location>
</feature>
<feature type="compositionally biased region" description="Basic and acidic residues" evidence="1">
    <location>
        <begin position="50"/>
        <end position="59"/>
    </location>
</feature>
<dbReference type="GeneTree" id="ENSGT00940000155902"/>
<dbReference type="Proteomes" id="UP000264820">
    <property type="component" value="Unplaced"/>
</dbReference>
<proteinExistence type="predicted"/>
<feature type="region of interest" description="Disordered" evidence="1">
    <location>
        <begin position="32"/>
        <end position="127"/>
    </location>
</feature>